<accession>A0A3B0TYT1</accession>
<feature type="transmembrane region" description="Helical" evidence="1">
    <location>
        <begin position="353"/>
        <end position="371"/>
    </location>
</feature>
<keyword evidence="1" id="KW-1133">Transmembrane helix</keyword>
<dbReference type="InterPro" id="IPR036259">
    <property type="entry name" value="MFS_trans_sf"/>
</dbReference>
<dbReference type="SUPFAM" id="SSF103473">
    <property type="entry name" value="MFS general substrate transporter"/>
    <property type="match status" value="1"/>
</dbReference>
<evidence type="ECO:0000259" key="2">
    <source>
        <dbReference type="PROSITE" id="PS50850"/>
    </source>
</evidence>
<evidence type="ECO:0000256" key="1">
    <source>
        <dbReference type="SAM" id="Phobius"/>
    </source>
</evidence>
<feature type="transmembrane region" description="Helical" evidence="1">
    <location>
        <begin position="224"/>
        <end position="243"/>
    </location>
</feature>
<name>A0A3B0TYT1_9ZZZZ</name>
<feature type="transmembrane region" description="Helical" evidence="1">
    <location>
        <begin position="290"/>
        <end position="309"/>
    </location>
</feature>
<feature type="non-terminal residue" evidence="3">
    <location>
        <position position="398"/>
    </location>
</feature>
<sequence length="398" mass="42051">MSQPALLAEVEFVDDALARRNTFILAGAQMFFGASAIVNIALGGLIGQALADNKALATVPITTFVLGTACATIPASLFMKRVGRRVGFMCGAGFGLTSALLAIVAIYEGQFWLFALATFINGFYQAFAQFYRFAAADVASPDFKPKAISWVMVGGLAAAFLGPQIIVTTRDLLAPALFAGAYVSIAALSVVAIGLLSFVNLPIRRETVGQTKSRPITTIMAQPKFIVAVVCAMLSYGIMNLVMTATPIAMVAHEFGVDDAAYVIQWHVVAMFGPGFFTGSLIHRFGVRRVIVAGLLLLAGCGVVALMGVGIEHFWLALVLLGLGWNFGFVGATTLVTETYFPSERAKVQAANDFLVFGTVALASLSSGVLLQVFGWASVNIALFPMVGVALILIAWLA</sequence>
<gene>
    <name evidence="3" type="ORF">MNBD_ALPHA09-1380</name>
</gene>
<reference evidence="3" key="1">
    <citation type="submission" date="2018-06" db="EMBL/GenBank/DDBJ databases">
        <authorList>
            <person name="Zhirakovskaya E."/>
        </authorList>
    </citation>
    <scope>NUCLEOTIDE SEQUENCE</scope>
</reference>
<feature type="transmembrane region" description="Helical" evidence="1">
    <location>
        <begin position="377"/>
        <end position="397"/>
    </location>
</feature>
<dbReference type="InterPro" id="IPR020846">
    <property type="entry name" value="MFS_dom"/>
</dbReference>
<dbReference type="AlphaFoldDB" id="A0A3B0TYT1"/>
<evidence type="ECO:0000313" key="3">
    <source>
        <dbReference type="EMBL" id="VAW13694.1"/>
    </source>
</evidence>
<dbReference type="Gene3D" id="1.20.1250.20">
    <property type="entry name" value="MFS general substrate transporter like domains"/>
    <property type="match status" value="1"/>
</dbReference>
<dbReference type="PROSITE" id="PS50850">
    <property type="entry name" value="MFS"/>
    <property type="match status" value="1"/>
</dbReference>
<dbReference type="PANTHER" id="PTHR23534:SF1">
    <property type="entry name" value="MAJOR FACILITATOR SUPERFAMILY PROTEIN"/>
    <property type="match status" value="1"/>
</dbReference>
<feature type="transmembrane region" description="Helical" evidence="1">
    <location>
        <begin position="263"/>
        <end position="283"/>
    </location>
</feature>
<feature type="transmembrane region" description="Helical" evidence="1">
    <location>
        <begin position="113"/>
        <end position="135"/>
    </location>
</feature>
<dbReference type="GO" id="GO:0022857">
    <property type="term" value="F:transmembrane transporter activity"/>
    <property type="evidence" value="ECO:0007669"/>
    <property type="project" value="InterPro"/>
</dbReference>
<feature type="transmembrane region" description="Helical" evidence="1">
    <location>
        <begin position="57"/>
        <end position="79"/>
    </location>
</feature>
<dbReference type="Pfam" id="PF07690">
    <property type="entry name" value="MFS_1"/>
    <property type="match status" value="1"/>
</dbReference>
<keyword evidence="1" id="KW-0472">Membrane</keyword>
<feature type="transmembrane region" description="Helical" evidence="1">
    <location>
        <begin position="30"/>
        <end position="51"/>
    </location>
</feature>
<feature type="transmembrane region" description="Helical" evidence="1">
    <location>
        <begin position="86"/>
        <end position="107"/>
    </location>
</feature>
<dbReference type="PANTHER" id="PTHR23534">
    <property type="entry name" value="MFS PERMEASE"/>
    <property type="match status" value="1"/>
</dbReference>
<proteinExistence type="predicted"/>
<organism evidence="3">
    <name type="scientific">hydrothermal vent metagenome</name>
    <dbReference type="NCBI Taxonomy" id="652676"/>
    <lineage>
        <taxon>unclassified sequences</taxon>
        <taxon>metagenomes</taxon>
        <taxon>ecological metagenomes</taxon>
    </lineage>
</organism>
<keyword evidence="1" id="KW-0812">Transmembrane</keyword>
<protein>
    <submittedName>
        <fullName evidence="3">Uncharacterized MFS-type transporter</fullName>
    </submittedName>
</protein>
<feature type="transmembrane region" description="Helical" evidence="1">
    <location>
        <begin position="147"/>
        <end position="167"/>
    </location>
</feature>
<dbReference type="InterPro" id="IPR011701">
    <property type="entry name" value="MFS"/>
</dbReference>
<feature type="transmembrane region" description="Helical" evidence="1">
    <location>
        <begin position="315"/>
        <end position="341"/>
    </location>
</feature>
<feature type="domain" description="Major facilitator superfamily (MFS) profile" evidence="2">
    <location>
        <begin position="225"/>
        <end position="398"/>
    </location>
</feature>
<dbReference type="EMBL" id="UOEM01000064">
    <property type="protein sequence ID" value="VAW13694.1"/>
    <property type="molecule type" value="Genomic_DNA"/>
</dbReference>
<feature type="transmembrane region" description="Helical" evidence="1">
    <location>
        <begin position="179"/>
        <end position="203"/>
    </location>
</feature>